<dbReference type="OrthoDB" id="8020347at2"/>
<sequence>MAAERFSDEEITARAQRLADEQGPGWEQILADERAGKDTAELRYWRGLALQQLEAEQPTFPPTVLEVEDSSPKTVGLD</sequence>
<protein>
    <submittedName>
        <fullName evidence="1">Uncharacterized protein</fullName>
    </submittedName>
</protein>
<dbReference type="PATRIC" id="fig|864069.3.peg.1081"/>
<reference evidence="1 2" key="1">
    <citation type="submission" date="2012-02" db="EMBL/GenBank/DDBJ databases">
        <title>Improved High-Quality Draft sequence of Microvirga sp. WSM3557.</title>
        <authorList>
            <consortium name="US DOE Joint Genome Institute"/>
            <person name="Lucas S."/>
            <person name="Han J."/>
            <person name="Lapidus A."/>
            <person name="Cheng J.-F."/>
            <person name="Goodwin L."/>
            <person name="Pitluck S."/>
            <person name="Peters L."/>
            <person name="Zhang X."/>
            <person name="Detter J.C."/>
            <person name="Han C."/>
            <person name="Tapia R."/>
            <person name="Land M."/>
            <person name="Hauser L."/>
            <person name="Kyrpides N."/>
            <person name="Ivanova N."/>
            <person name="Pagani I."/>
            <person name="Brau L."/>
            <person name="Yates R."/>
            <person name="O'Hara G."/>
            <person name="Rui T."/>
            <person name="Howieson J."/>
            <person name="Reeve W."/>
            <person name="Woyke T."/>
        </authorList>
    </citation>
    <scope>NUCLEOTIDE SEQUENCE [LARGE SCALE GENOMIC DNA]</scope>
    <source>
        <strain evidence="1 2">WSM3557</strain>
    </source>
</reference>
<keyword evidence="2" id="KW-1185">Reference proteome</keyword>
<organism evidence="1 2">
    <name type="scientific">Microvirga lotononidis</name>
    <dbReference type="NCBI Taxonomy" id="864069"/>
    <lineage>
        <taxon>Bacteria</taxon>
        <taxon>Pseudomonadati</taxon>
        <taxon>Pseudomonadota</taxon>
        <taxon>Alphaproteobacteria</taxon>
        <taxon>Hyphomicrobiales</taxon>
        <taxon>Methylobacteriaceae</taxon>
        <taxon>Microvirga</taxon>
    </lineage>
</organism>
<proteinExistence type="predicted"/>
<dbReference type="RefSeq" id="WP_009489606.1">
    <property type="nucleotide sequence ID" value="NZ_CP141049.1"/>
</dbReference>
<dbReference type="Proteomes" id="UP000003947">
    <property type="component" value="Unassembled WGS sequence"/>
</dbReference>
<accession>I4Z2H5</accession>
<dbReference type="HOGENOM" id="CLU_2683747_0_0_5"/>
<dbReference type="STRING" id="864069.MicloDRAFT_00009680"/>
<dbReference type="EMBL" id="JH660638">
    <property type="protein sequence ID" value="EIM30417.1"/>
    <property type="molecule type" value="Genomic_DNA"/>
</dbReference>
<gene>
    <name evidence="1" type="ORF">MicloDRAFT_00009680</name>
</gene>
<name>I4Z2H5_9HYPH</name>
<evidence type="ECO:0000313" key="2">
    <source>
        <dbReference type="Proteomes" id="UP000003947"/>
    </source>
</evidence>
<dbReference type="AlphaFoldDB" id="I4Z2H5"/>
<evidence type="ECO:0000313" key="1">
    <source>
        <dbReference type="EMBL" id="EIM30417.1"/>
    </source>
</evidence>